<dbReference type="Pfam" id="PF04055">
    <property type="entry name" value="Radical_SAM"/>
    <property type="match status" value="1"/>
</dbReference>
<evidence type="ECO:0000259" key="6">
    <source>
        <dbReference type="PROSITE" id="PS51332"/>
    </source>
</evidence>
<dbReference type="SFLD" id="SFLDG01082">
    <property type="entry name" value="B12-binding_domain_containing"/>
    <property type="match status" value="1"/>
</dbReference>
<evidence type="ECO:0000256" key="1">
    <source>
        <dbReference type="ARBA" id="ARBA00001966"/>
    </source>
</evidence>
<dbReference type="InterPro" id="IPR023404">
    <property type="entry name" value="rSAM_horseshoe"/>
</dbReference>
<dbReference type="RefSeq" id="WP_073477435.1">
    <property type="nucleotide sequence ID" value="NZ_FQZU01000023.1"/>
</dbReference>
<dbReference type="PANTHER" id="PTHR43409">
    <property type="entry name" value="ANAEROBIC MAGNESIUM-PROTOPORPHYRIN IX MONOMETHYL ESTER CYCLASE-RELATED"/>
    <property type="match status" value="1"/>
</dbReference>
<dbReference type="GO" id="GO:0003824">
    <property type="term" value="F:catalytic activity"/>
    <property type="evidence" value="ECO:0007669"/>
    <property type="project" value="InterPro"/>
</dbReference>
<dbReference type="CDD" id="cd01335">
    <property type="entry name" value="Radical_SAM"/>
    <property type="match status" value="1"/>
</dbReference>
<keyword evidence="5" id="KW-0411">Iron-sulfur</keyword>
<keyword evidence="2" id="KW-0949">S-adenosyl-L-methionine</keyword>
<keyword evidence="9" id="KW-1185">Reference proteome</keyword>
<evidence type="ECO:0000313" key="8">
    <source>
        <dbReference type="EMBL" id="SHK39334.1"/>
    </source>
</evidence>
<dbReference type="SUPFAM" id="SSF102114">
    <property type="entry name" value="Radical SAM enzymes"/>
    <property type="match status" value="1"/>
</dbReference>
<dbReference type="InterPro" id="IPR006158">
    <property type="entry name" value="Cobalamin-bd"/>
</dbReference>
<evidence type="ECO:0000256" key="3">
    <source>
        <dbReference type="ARBA" id="ARBA00022723"/>
    </source>
</evidence>
<comment type="cofactor">
    <cofactor evidence="1">
        <name>[4Fe-4S] cluster</name>
        <dbReference type="ChEBI" id="CHEBI:49883"/>
    </cofactor>
</comment>
<evidence type="ECO:0000313" key="9">
    <source>
        <dbReference type="Proteomes" id="UP000183994"/>
    </source>
</evidence>
<evidence type="ECO:0000259" key="7">
    <source>
        <dbReference type="PROSITE" id="PS51918"/>
    </source>
</evidence>
<feature type="domain" description="Radical SAM core" evidence="7">
    <location>
        <begin position="185"/>
        <end position="399"/>
    </location>
</feature>
<dbReference type="InterPro" id="IPR058240">
    <property type="entry name" value="rSAM_sf"/>
</dbReference>
<gene>
    <name evidence="8" type="ORF">SAMN02745216_03382</name>
</gene>
<dbReference type="PROSITE" id="PS51918">
    <property type="entry name" value="RADICAL_SAM"/>
    <property type="match status" value="1"/>
</dbReference>
<dbReference type="Gene3D" id="3.80.30.20">
    <property type="entry name" value="tm_1862 like domain"/>
    <property type="match status" value="1"/>
</dbReference>
<dbReference type="PANTHER" id="PTHR43409:SF16">
    <property type="entry name" value="SLR0320 PROTEIN"/>
    <property type="match status" value="1"/>
</dbReference>
<dbReference type="InterPro" id="IPR006638">
    <property type="entry name" value="Elp3/MiaA/NifB-like_rSAM"/>
</dbReference>
<dbReference type="STRING" id="1121393.SAMN02745216_03382"/>
<reference evidence="9" key="1">
    <citation type="submission" date="2016-11" db="EMBL/GenBank/DDBJ databases">
        <authorList>
            <person name="Varghese N."/>
            <person name="Submissions S."/>
        </authorList>
    </citation>
    <scope>NUCLEOTIDE SEQUENCE [LARGE SCALE GENOMIC DNA]</scope>
    <source>
        <strain evidence="9">DSM 16219</strain>
    </source>
</reference>
<dbReference type="InterPro" id="IPR007197">
    <property type="entry name" value="rSAM"/>
</dbReference>
<dbReference type="GO" id="GO:0051539">
    <property type="term" value="F:4 iron, 4 sulfur cluster binding"/>
    <property type="evidence" value="ECO:0007669"/>
    <property type="project" value="UniProtKB-KW"/>
</dbReference>
<feature type="domain" description="B12-binding" evidence="6">
    <location>
        <begin position="1"/>
        <end position="146"/>
    </location>
</feature>
<organism evidence="8 9">
    <name type="scientific">Desulfatibacillum alkenivorans DSM 16219</name>
    <dbReference type="NCBI Taxonomy" id="1121393"/>
    <lineage>
        <taxon>Bacteria</taxon>
        <taxon>Pseudomonadati</taxon>
        <taxon>Thermodesulfobacteriota</taxon>
        <taxon>Desulfobacteria</taxon>
        <taxon>Desulfobacterales</taxon>
        <taxon>Desulfatibacillaceae</taxon>
        <taxon>Desulfatibacillum</taxon>
    </lineage>
</organism>
<protein>
    <submittedName>
        <fullName evidence="8">Radical SAM superfamily enzyme YgiQ, UPF0313 family</fullName>
    </submittedName>
</protein>
<keyword evidence="3" id="KW-0479">Metal-binding</keyword>
<accession>A0A1M6S398</accession>
<sequence>MKVLLIYTVTENVNIPVLPLGLGCIAAAVESKGHEFSLFNATDDPESLKALKERIREFRPQVMGLCARNVDNQDRTNPLFLIEPVKEITAACKEASAAPVVIGGAGFTMFPDEILAYSGGDLGIAGQGEESFCELLDCMEQEAQPDGIPGLVAPDKPFDGRLAAVRNLDAWPLPLPEKHIIAPEHWDLKSVMVPIQSRRGCALDCSYCSTKNIEGRILHKRSPETAAENVRQFMDKGFRCFFIADNTFNLPPSYARALCKALEERAPGAKWQGIIYPNMLDDDLAQAMARAGCKAVSLGFEHGDEDMLRAFNKKFGLEKVREVSKRLKAHGIGQGGFLLLGGPGETKESVKKAFAFMESLELDAVRITQGIRIYPKTAVYEQAVAKGVIKRDQNILHPAFYVEPGLEDWLQNAVAEFQASHPDWVFL</sequence>
<keyword evidence="4" id="KW-0408">Iron</keyword>
<dbReference type="InterPro" id="IPR051198">
    <property type="entry name" value="BchE-like"/>
</dbReference>
<dbReference type="GO" id="GO:0046872">
    <property type="term" value="F:metal ion binding"/>
    <property type="evidence" value="ECO:0007669"/>
    <property type="project" value="UniProtKB-KW"/>
</dbReference>
<proteinExistence type="predicted"/>
<dbReference type="PROSITE" id="PS51257">
    <property type="entry name" value="PROKAR_LIPOPROTEIN"/>
    <property type="match status" value="1"/>
</dbReference>
<evidence type="ECO:0000256" key="5">
    <source>
        <dbReference type="ARBA" id="ARBA00023014"/>
    </source>
</evidence>
<dbReference type="InterPro" id="IPR034466">
    <property type="entry name" value="Methyltransferase_Class_B"/>
</dbReference>
<dbReference type="OrthoDB" id="9762608at2"/>
<dbReference type="GO" id="GO:0005829">
    <property type="term" value="C:cytosol"/>
    <property type="evidence" value="ECO:0007669"/>
    <property type="project" value="TreeGrafter"/>
</dbReference>
<dbReference type="EMBL" id="FQZU01000023">
    <property type="protein sequence ID" value="SHK39334.1"/>
    <property type="molecule type" value="Genomic_DNA"/>
</dbReference>
<dbReference type="SFLD" id="SFLDS00029">
    <property type="entry name" value="Radical_SAM"/>
    <property type="match status" value="1"/>
</dbReference>
<dbReference type="Gene3D" id="3.40.50.280">
    <property type="entry name" value="Cobalamin-binding domain"/>
    <property type="match status" value="1"/>
</dbReference>
<dbReference type="SMART" id="SM00729">
    <property type="entry name" value="Elp3"/>
    <property type="match status" value="1"/>
</dbReference>
<dbReference type="PROSITE" id="PS51332">
    <property type="entry name" value="B12_BINDING"/>
    <property type="match status" value="1"/>
</dbReference>
<name>A0A1M6S398_9BACT</name>
<dbReference type="SFLD" id="SFLDG01123">
    <property type="entry name" value="methyltransferase_(Class_B)"/>
    <property type="match status" value="1"/>
</dbReference>
<evidence type="ECO:0000256" key="4">
    <source>
        <dbReference type="ARBA" id="ARBA00023004"/>
    </source>
</evidence>
<dbReference type="Pfam" id="PF02310">
    <property type="entry name" value="B12-binding"/>
    <property type="match status" value="1"/>
</dbReference>
<dbReference type="GO" id="GO:0031419">
    <property type="term" value="F:cobalamin binding"/>
    <property type="evidence" value="ECO:0007669"/>
    <property type="project" value="InterPro"/>
</dbReference>
<dbReference type="Proteomes" id="UP000183994">
    <property type="component" value="Unassembled WGS sequence"/>
</dbReference>
<evidence type="ECO:0000256" key="2">
    <source>
        <dbReference type="ARBA" id="ARBA00022691"/>
    </source>
</evidence>
<dbReference type="AlphaFoldDB" id="A0A1M6S398"/>